<dbReference type="RefSeq" id="WP_200273302.1">
    <property type="nucleotide sequence ID" value="NZ_JAENIJ010000041.1"/>
</dbReference>
<dbReference type="EMBL" id="JAENIJ010000041">
    <property type="protein sequence ID" value="MBK1884274.1"/>
    <property type="molecule type" value="Genomic_DNA"/>
</dbReference>
<protein>
    <submittedName>
        <fullName evidence="1">Uncharacterized protein</fullName>
    </submittedName>
</protein>
<gene>
    <name evidence="1" type="ORF">JIN85_17780</name>
</gene>
<dbReference type="AlphaFoldDB" id="A0A934SE89"/>
<reference evidence="1" key="1">
    <citation type="submission" date="2021-01" db="EMBL/GenBank/DDBJ databases">
        <title>Modified the classification status of verrucomicrobia.</title>
        <authorList>
            <person name="Feng X."/>
        </authorList>
    </citation>
    <scope>NUCLEOTIDE SEQUENCE</scope>
    <source>
        <strain evidence="1">KCTC 22041</strain>
    </source>
</reference>
<evidence type="ECO:0000313" key="1">
    <source>
        <dbReference type="EMBL" id="MBK1884274.1"/>
    </source>
</evidence>
<accession>A0A934SE89</accession>
<sequence length="477" mass="54186">MNWCSVFPIYHPDLLPTTNSAHPSICKKILSTGKIKRHLVATTFTKSKYDSIDSLILIANQVQSKAKDITFRIYVGEDQECEISDFVDLGCEVAIMQSSEDHVLEEQIWPFFALEEDRLVTITHASRGELVLTDIERTESVAQAGLGGWRIPTNLSASENQIGYRPIDHRCFGSCRPIPIRHLLNSFIKDCKSGRFKPICQPPWGGELEIANSKWPETGFASWFLMAAVYPRMAAAGLISIIPHDAGKTMPFLPLDIEYCTWANSDAELILCEPAPTPPRVPKASNPKPWDDAEVGPFLHIRPNARVFRRERKKMGPMQKIYESLPHPEVLTFEEFQGDFRSWLLHCSQIKEGPEWWIDFNPILQPGKNGGDLFLDRCYDDADVVVCGSFLMRITDEMAAWARQYGIDDWNSDMILRVPKIEGPLTLWQADFGKNLLFEWDKSPAGIRLELLLKAKMQLNQAKVYETTAGRMGWSVR</sequence>
<comment type="caution">
    <text evidence="1">The sequence shown here is derived from an EMBL/GenBank/DDBJ whole genome shotgun (WGS) entry which is preliminary data.</text>
</comment>
<keyword evidence="2" id="KW-1185">Reference proteome</keyword>
<evidence type="ECO:0000313" key="2">
    <source>
        <dbReference type="Proteomes" id="UP000603141"/>
    </source>
</evidence>
<organism evidence="1 2">
    <name type="scientific">Luteolibacter pohnpeiensis</name>
    <dbReference type="NCBI Taxonomy" id="454153"/>
    <lineage>
        <taxon>Bacteria</taxon>
        <taxon>Pseudomonadati</taxon>
        <taxon>Verrucomicrobiota</taxon>
        <taxon>Verrucomicrobiia</taxon>
        <taxon>Verrucomicrobiales</taxon>
        <taxon>Verrucomicrobiaceae</taxon>
        <taxon>Luteolibacter</taxon>
    </lineage>
</organism>
<dbReference type="Proteomes" id="UP000603141">
    <property type="component" value="Unassembled WGS sequence"/>
</dbReference>
<proteinExistence type="predicted"/>
<name>A0A934SE89_9BACT</name>